<feature type="compositionally biased region" description="Low complexity" evidence="2">
    <location>
        <begin position="254"/>
        <end position="264"/>
    </location>
</feature>
<evidence type="ECO:0000313" key="4">
    <source>
        <dbReference type="EMBL" id="GMI41113.1"/>
    </source>
</evidence>
<dbReference type="OrthoDB" id="197900at2759"/>
<sequence length="2684" mass="295206">MTQAPGSRGTASPSGFSSTPKRTERTPALTPDLKKKPPPSPGSTAMFSPGALPLPSPLEAIQHVVTAKPTLATMCSCRCFDSCQCSHDGRISSFFTKDLDMRGLKAGTCTPHDFSPSAAASPSTPLPPTSPQSPSHPTPLEIHPRASSPSAALNSMNPSSILTKVINDTETLLNSFEPRIKNNLTDDLMSPLTDPAPISAAGSGKSAIVSQRRVSLANTSMTASPPVGMFQSRFFKDAPPPLGNYFPATPNPNPNSSRPSTAPTYGALASSSSKMVSYMLNDPVHMRGNPPNFRLKKNSPKSVNITQEVNDANTDLLMGELVSQSYRLVHKVLPWQAQMCPRAFEDLEAARSKYFFQIANSMLIGYRHKEQDLQKAKFKKEKESMQLFLFEEAERVSKAESYEKATASLIQNEETGRVLANEAGEKKLRAVRRSAHLHEIDAIEQTILNNSLEFEFSMRSDPSNNPLLSKRGLLTMNQTVQRNNAIENVSRLSKSSNSREDAYFWLLSAGEAAMVKQFVELEESRVRKHVEAQANLAASLGDDEMSRIKSSLLSEYHRLLKNYQEQKSSLATLHKVDQALANGASETIARLLRSFLKSNDDPSDRVKLFWEIKNSVDRFTHRRKASKHKHTEAAIKFQTYKKKCVQNLTRFKKKEITHMARAIAKEKVRVEALTKANAAAFTSSQIEEAKRVERNYATTINEILNVRYRANARFDLYVSNTLAANQEEFSTSTKLYSATVEHFKALNTAKNEFQNTMYSKLIEQDRSLADLYNSIDSKIKKTVSTLEMQLFAVVMSQKNLVEVQQELTHEHLFKGFVDHLETQVFPLPISQDIASLTSQIQEAAMAPRPTSLATAAAAATPPVWELFPDPDSGHNYYYNATSCESVWEVDATEDIIASASGASKEVALNPPPSPRPKFPQLSQEFNAMAEKTVSLADSFFNSRISDIHHEAETFKNTFDEEMRAQEISTSKIQEEATREIREAHGQVERVLREFGKAQKDSIAEFSVSQISSIGTSSDNALLNESASFWNKRELDLKLLTTELLNLTSSPEFVEISSALLSNVQTETALVQKQNALPAPSASTSLTAATLASSITSLFLPSPLPSSDTHTLEEIIKVVSSADSTIPAHVLSACLTASIETTASSSNPGASNSMPSFSLAAFAAKFGEISAASSLVAEAIKAATSSDPSNEFVMPEKLKELRKLCEKEALSLASIAASTIECSLPDDAISSASLYQILRYSAPSAFLSAGDASMIISSCYDSGAQSLSVTKSASLLTKIYSEALSGAASVAFVSSGQFVSPTHHYESHSFPLHRSPSPYLSNHLKTIFLSDYTVSNKSPNLSIDRVSYLLQTSPILTLPKATSISIIAEVAKVTHRVSSPSKIASPAFQMDVSDSNIIDAVTSAVCKLLSPAFLHHAPQLSGLKCDEVCKAIEKNFSSSLDEFLSEYEGQGDTPLREKNVHHARRIMDANILLDMVAQAEDWHVDKLYECYDAASGTPPLSKPSDIKPLFDLYKSLPNHHAVALLCLGNFLHNPNPHEIRLVEQNSRHLAGVHQGVKPCYVEFRSLSHSAPFAATAILRRHNAALSLYQTHFERSLVPKELNEAYITAARLNREHYRMSRLRDIADDETFQAVNAIRVALLKICNEFEQERIRNFIKDKTLLRSRVEQTDTALEETISQQKEKLIKFERVMLDNLQLQSKTEVQLMKDFRESCEKAVVSFNGKLRDLLETTEKLADSSVTSFRSLNDSVLNDFEKEAFGRLLEAYAEEIQESVTASIAEVGEQCKTNKAEFAVKEQSYEEVSGDEMSNVKSECQKLQANICIDCRCHFKELSKSVTANLASVMEGIDTLTAKTNDILATTEKAALELGAVEANELATAKTPVKGSLAGGIGLESMLATNANIETTDTIMSKAKEGFEKMLAPSQEKLSELEGGLSALESTLKEKFNTTVANWKEEVNSLKVREVAKIDNLNAEIARAAVAFAKMQENFIEEGRDKEMKRIRELFVENGKEISEVEENIIKSLSAKVDENSEEEKTVLKGQAEDIQAWISSAKKDAAADSEAIFEKTLASSEVTSDEELKFLVLCHDTVTKMADRRLELLSEQLTDQVGEQAASQEKMDDQLLGTLVKESHQRTLPKILNSMIQTVEVMVEAEGTFGNMLTVNKVQDDGIMEKEEQSRGKMQGSLNACFEQIWKDLERDEKVLAVEMQGVLSSCLGDFQKCTDMIVKLEADFGGSINDMAAKVKENRDKLVKEAQETKRKERERLEKEEKERLEGERLEKARAMRPKLIAEVSSVYVVEVLNGAVESLVDRVVREEAEKEKVRAAQAQRGRTHTVAHSQATGLVVEQSEEEKAEEDKAEEEEKIRAAQAQRGRTHTVAHSQAAGLVVEQSEEGKAEEEGEKDSLISGLAGGSLVGGSLAEGSLDDGSLVTEVTSDLHEMDIEGTMYLVEIGSGKVYTSNDEQNYVGKLKPSGGIDLEAVDSSEEEDEDEDDSLFASAVHNPTPGAANPTIPATATVQGSMLDDGSTFTEDSGDLHEMTIQGKKYLVEVSSGKVYLCNEDQDFVGKLKPNGVIDHDAIDSSDEEDDEGTREPSITTLQSNRTEPSLVREEKKGEDGDGSGDGGSSSDDVELHEILYKGRKVLLDKSSKKVYEADEDQKFLGKMLVSGEVDFDAVDSSDDEEEGVGWQ</sequence>
<gene>
    <name evidence="4" type="ORF">TrCOL_g12443</name>
</gene>
<feature type="compositionally biased region" description="Acidic residues" evidence="2">
    <location>
        <begin position="2345"/>
        <end position="2357"/>
    </location>
</feature>
<name>A0A9W7L961_9STRA</name>
<feature type="region of interest" description="Disordered" evidence="2">
    <location>
        <begin position="2321"/>
        <end position="2405"/>
    </location>
</feature>
<evidence type="ECO:0000256" key="2">
    <source>
        <dbReference type="SAM" id="MobiDB-lite"/>
    </source>
</evidence>
<feature type="region of interest" description="Disordered" evidence="2">
    <location>
        <begin position="2252"/>
        <end position="2272"/>
    </location>
</feature>
<feature type="compositionally biased region" description="Pro residues" evidence="2">
    <location>
        <begin position="124"/>
        <end position="137"/>
    </location>
</feature>
<feature type="compositionally biased region" description="Acidic residues" evidence="2">
    <location>
        <begin position="2479"/>
        <end position="2490"/>
    </location>
</feature>
<reference evidence="5" key="1">
    <citation type="journal article" date="2023" name="Commun. Biol.">
        <title>Genome analysis of Parmales, the sister group of diatoms, reveals the evolutionary specialization of diatoms from phago-mixotrophs to photoautotrophs.</title>
        <authorList>
            <person name="Ban H."/>
            <person name="Sato S."/>
            <person name="Yoshikawa S."/>
            <person name="Yamada K."/>
            <person name="Nakamura Y."/>
            <person name="Ichinomiya M."/>
            <person name="Sato N."/>
            <person name="Blanc-Mathieu R."/>
            <person name="Endo H."/>
            <person name="Kuwata A."/>
            <person name="Ogata H."/>
        </authorList>
    </citation>
    <scope>NUCLEOTIDE SEQUENCE [LARGE SCALE GENOMIC DNA]</scope>
</reference>
<feature type="compositionally biased region" description="Basic and acidic residues" evidence="2">
    <location>
        <begin position="2603"/>
        <end position="2612"/>
    </location>
</feature>
<protein>
    <recommendedName>
        <fullName evidence="3">WW domain-containing protein</fullName>
    </recommendedName>
</protein>
<feature type="coiled-coil region" evidence="1">
    <location>
        <begin position="1941"/>
        <end position="1986"/>
    </location>
</feature>
<feature type="region of interest" description="Disordered" evidence="2">
    <location>
        <begin position="242"/>
        <end position="266"/>
    </location>
</feature>
<evidence type="ECO:0000313" key="5">
    <source>
        <dbReference type="Proteomes" id="UP001165065"/>
    </source>
</evidence>
<feature type="region of interest" description="Disordered" evidence="2">
    <location>
        <begin position="112"/>
        <end position="154"/>
    </location>
</feature>
<feature type="compositionally biased region" description="Polar residues" evidence="2">
    <location>
        <begin position="2589"/>
        <end position="2600"/>
    </location>
</feature>
<comment type="caution">
    <text evidence="4">The sequence shown here is derived from an EMBL/GenBank/DDBJ whole genome shotgun (WGS) entry which is preliminary data.</text>
</comment>
<dbReference type="PROSITE" id="PS50020">
    <property type="entry name" value="WW_DOMAIN_2"/>
    <property type="match status" value="1"/>
</dbReference>
<feature type="domain" description="WW" evidence="3">
    <location>
        <begin position="858"/>
        <end position="892"/>
    </location>
</feature>
<dbReference type="InterPro" id="IPR036020">
    <property type="entry name" value="WW_dom_sf"/>
</dbReference>
<organism evidence="4 5">
    <name type="scientific">Triparma columacea</name>
    <dbReference type="NCBI Taxonomy" id="722753"/>
    <lineage>
        <taxon>Eukaryota</taxon>
        <taxon>Sar</taxon>
        <taxon>Stramenopiles</taxon>
        <taxon>Ochrophyta</taxon>
        <taxon>Bolidophyceae</taxon>
        <taxon>Parmales</taxon>
        <taxon>Triparmaceae</taxon>
        <taxon>Triparma</taxon>
    </lineage>
</organism>
<dbReference type="Proteomes" id="UP001165065">
    <property type="component" value="Unassembled WGS sequence"/>
</dbReference>
<feature type="region of interest" description="Disordered" evidence="2">
    <location>
        <begin position="2563"/>
        <end position="2627"/>
    </location>
</feature>
<dbReference type="InterPro" id="IPR001202">
    <property type="entry name" value="WW_dom"/>
</dbReference>
<feature type="region of interest" description="Disordered" evidence="2">
    <location>
        <begin position="2479"/>
        <end position="2507"/>
    </location>
</feature>
<dbReference type="EMBL" id="BRYA01000142">
    <property type="protein sequence ID" value="GMI41113.1"/>
    <property type="molecule type" value="Genomic_DNA"/>
</dbReference>
<feature type="compositionally biased region" description="Polar residues" evidence="2">
    <location>
        <begin position="1"/>
        <end position="20"/>
    </location>
</feature>
<keyword evidence="1" id="KW-0175">Coiled coil</keyword>
<keyword evidence="5" id="KW-1185">Reference proteome</keyword>
<accession>A0A9W7L961</accession>
<feature type="compositionally biased region" description="Acidic residues" evidence="2">
    <location>
        <begin position="2576"/>
        <end position="2585"/>
    </location>
</feature>
<feature type="region of interest" description="Disordered" evidence="2">
    <location>
        <begin position="1"/>
        <end position="51"/>
    </location>
</feature>
<evidence type="ECO:0000259" key="3">
    <source>
        <dbReference type="PROSITE" id="PS50020"/>
    </source>
</evidence>
<dbReference type="SUPFAM" id="SSF51045">
    <property type="entry name" value="WW domain"/>
    <property type="match status" value="1"/>
</dbReference>
<proteinExistence type="predicted"/>
<evidence type="ECO:0000256" key="1">
    <source>
        <dbReference type="SAM" id="Coils"/>
    </source>
</evidence>